<evidence type="ECO:0000256" key="5">
    <source>
        <dbReference type="PIRSR" id="PIRSR001365-2"/>
    </source>
</evidence>
<accession>A0A5B0DP67</accession>
<proteinExistence type="inferred from homology"/>
<dbReference type="PRINTS" id="PR00146">
    <property type="entry name" value="DHPICSNTHASE"/>
</dbReference>
<dbReference type="Gene3D" id="3.20.20.70">
    <property type="entry name" value="Aldolase class I"/>
    <property type="match status" value="1"/>
</dbReference>
<sequence length="300" mass="32523">MTVFQGLCAFPLTPADALGRVDCLALGRLVKRLADARVDSIGLLGSTGTYMYLNRQERRRALEITLSQTFGSVPVIVGVGALRTDEAIALAQDARAMGAAAGLLAAVSYTGLTDSEVYEHFASVARESQLPLIIYDNPGTTHFKFSDALISELARLPEIIAIKNPGQEPQNTALHLADQRKLTHDGFSIGYSGDWLCTESMIAGADAWYSVLAGLWPKVCLKVMHAAKAGNTVEARRLNAELEPIWTLFRNHSSLRVMHVLANEMGLSNAAPPRPLLSLPEATRQEIISRLSAMPAELMQ</sequence>
<dbReference type="SMART" id="SM01130">
    <property type="entry name" value="DHDPS"/>
    <property type="match status" value="1"/>
</dbReference>
<dbReference type="EMBL" id="VTWH01000006">
    <property type="protein sequence ID" value="KAA0968228.1"/>
    <property type="molecule type" value="Genomic_DNA"/>
</dbReference>
<dbReference type="PANTHER" id="PTHR12128:SF66">
    <property type="entry name" value="4-HYDROXY-2-OXOGLUTARATE ALDOLASE, MITOCHONDRIAL"/>
    <property type="match status" value="1"/>
</dbReference>
<keyword evidence="7" id="KW-1185">Reference proteome</keyword>
<evidence type="ECO:0000256" key="1">
    <source>
        <dbReference type="ARBA" id="ARBA00007592"/>
    </source>
</evidence>
<dbReference type="InterPro" id="IPR002220">
    <property type="entry name" value="DapA-like"/>
</dbReference>
<dbReference type="RefSeq" id="WP_149301745.1">
    <property type="nucleotide sequence ID" value="NZ_VTWH01000006.1"/>
</dbReference>
<dbReference type="Pfam" id="PF00701">
    <property type="entry name" value="DHDPS"/>
    <property type="match status" value="1"/>
</dbReference>
<evidence type="ECO:0000256" key="4">
    <source>
        <dbReference type="PIRSR" id="PIRSR001365-1"/>
    </source>
</evidence>
<dbReference type="CDD" id="cd00408">
    <property type="entry name" value="DHDPS-like"/>
    <property type="match status" value="1"/>
</dbReference>
<gene>
    <name evidence="6" type="ORF">FPY71_18060</name>
</gene>
<evidence type="ECO:0000313" key="7">
    <source>
        <dbReference type="Proteomes" id="UP000324738"/>
    </source>
</evidence>
<feature type="active site" description="Proton donor/acceptor" evidence="4">
    <location>
        <position position="135"/>
    </location>
</feature>
<keyword evidence="2 3" id="KW-0456">Lyase</keyword>
<dbReference type="GO" id="GO:0005829">
    <property type="term" value="C:cytosol"/>
    <property type="evidence" value="ECO:0007669"/>
    <property type="project" value="TreeGrafter"/>
</dbReference>
<reference evidence="6 7" key="1">
    <citation type="submission" date="2019-08" db="EMBL/GenBank/DDBJ databases">
        <title>Aureimonas fodiniaquatilis sp. nov., isolated from a coal mine wastewater.</title>
        <authorList>
            <person name="Kim W."/>
        </authorList>
    </citation>
    <scope>NUCLEOTIDE SEQUENCE [LARGE SCALE GENOMIC DNA]</scope>
    <source>
        <strain evidence="6 7">CAU 1482</strain>
    </source>
</reference>
<dbReference type="InterPro" id="IPR013785">
    <property type="entry name" value="Aldolase_TIM"/>
</dbReference>
<dbReference type="AlphaFoldDB" id="A0A5B0DP67"/>
<protein>
    <submittedName>
        <fullName evidence="6">Dihydrodipicolinate synthase family protein</fullName>
    </submittedName>
</protein>
<evidence type="ECO:0000256" key="2">
    <source>
        <dbReference type="ARBA" id="ARBA00023239"/>
    </source>
</evidence>
<organism evidence="6 7">
    <name type="scientific">Aureimonas fodinaquatilis</name>
    <dbReference type="NCBI Taxonomy" id="2565783"/>
    <lineage>
        <taxon>Bacteria</taxon>
        <taxon>Pseudomonadati</taxon>
        <taxon>Pseudomonadota</taxon>
        <taxon>Alphaproteobacteria</taxon>
        <taxon>Hyphomicrobiales</taxon>
        <taxon>Aurantimonadaceae</taxon>
        <taxon>Aureimonas</taxon>
    </lineage>
</organism>
<dbReference type="PIRSF" id="PIRSF001365">
    <property type="entry name" value="DHDPS"/>
    <property type="match status" value="1"/>
</dbReference>
<dbReference type="GO" id="GO:0008840">
    <property type="term" value="F:4-hydroxy-tetrahydrodipicolinate synthase activity"/>
    <property type="evidence" value="ECO:0007669"/>
    <property type="project" value="TreeGrafter"/>
</dbReference>
<evidence type="ECO:0000313" key="6">
    <source>
        <dbReference type="EMBL" id="KAA0968228.1"/>
    </source>
</evidence>
<feature type="active site" description="Schiff-base intermediate with substrate" evidence="4">
    <location>
        <position position="163"/>
    </location>
</feature>
<name>A0A5B0DP67_9HYPH</name>
<feature type="binding site" evidence="5">
    <location>
        <position position="47"/>
    </location>
    <ligand>
        <name>pyruvate</name>
        <dbReference type="ChEBI" id="CHEBI:15361"/>
    </ligand>
</feature>
<comment type="caution">
    <text evidence="6">The sequence shown here is derived from an EMBL/GenBank/DDBJ whole genome shotgun (WGS) entry which is preliminary data.</text>
</comment>
<dbReference type="PANTHER" id="PTHR12128">
    <property type="entry name" value="DIHYDRODIPICOLINATE SYNTHASE"/>
    <property type="match status" value="1"/>
</dbReference>
<dbReference type="OrthoDB" id="9778880at2"/>
<dbReference type="SUPFAM" id="SSF51569">
    <property type="entry name" value="Aldolase"/>
    <property type="match status" value="1"/>
</dbReference>
<dbReference type="Proteomes" id="UP000324738">
    <property type="component" value="Unassembled WGS sequence"/>
</dbReference>
<comment type="similarity">
    <text evidence="1 3">Belongs to the DapA family.</text>
</comment>
<evidence type="ECO:0000256" key="3">
    <source>
        <dbReference type="PIRNR" id="PIRNR001365"/>
    </source>
</evidence>